<evidence type="ECO:0000313" key="1">
    <source>
        <dbReference type="EMBL" id="CAH1271705.1"/>
    </source>
</evidence>
<protein>
    <submittedName>
        <fullName evidence="1">LINC00094 protein</fullName>
    </submittedName>
</protein>
<proteinExistence type="predicted"/>
<reference evidence="1" key="1">
    <citation type="submission" date="2022-01" db="EMBL/GenBank/DDBJ databases">
        <authorList>
            <person name="Braso-Vives M."/>
        </authorList>
    </citation>
    <scope>NUCLEOTIDE SEQUENCE</scope>
</reference>
<dbReference type="AlphaFoldDB" id="A0A8K0F2F5"/>
<organism evidence="1 2">
    <name type="scientific">Branchiostoma lanceolatum</name>
    <name type="common">Common lancelet</name>
    <name type="synonym">Amphioxus lanceolatum</name>
    <dbReference type="NCBI Taxonomy" id="7740"/>
    <lineage>
        <taxon>Eukaryota</taxon>
        <taxon>Metazoa</taxon>
        <taxon>Chordata</taxon>
        <taxon>Cephalochordata</taxon>
        <taxon>Leptocardii</taxon>
        <taxon>Amphioxiformes</taxon>
        <taxon>Branchiostomatidae</taxon>
        <taxon>Branchiostoma</taxon>
    </lineage>
</organism>
<dbReference type="Proteomes" id="UP000838412">
    <property type="component" value="Chromosome 8"/>
</dbReference>
<name>A0A8K0F2F5_BRALA</name>
<dbReference type="EMBL" id="OV696693">
    <property type="protein sequence ID" value="CAH1271705.1"/>
    <property type="molecule type" value="Genomic_DNA"/>
</dbReference>
<keyword evidence="2" id="KW-1185">Reference proteome</keyword>
<sequence length="82" mass="9424">MNRRKTAPAIPSSIRRRYQDTSLQIWQEQQNLVLPKNYLERSHTARYNAYGNSQTVIVKDAKNVLKTDAKSETVQSALCVVM</sequence>
<evidence type="ECO:0000313" key="2">
    <source>
        <dbReference type="Proteomes" id="UP000838412"/>
    </source>
</evidence>
<gene>
    <name evidence="1" type="primary">LINC00094</name>
    <name evidence="1" type="ORF">BLAG_LOCUS23642</name>
</gene>
<accession>A0A8K0F2F5</accession>